<evidence type="ECO:0000313" key="7">
    <source>
        <dbReference type="EMBL" id="ATS17951.1"/>
    </source>
</evidence>
<dbReference type="EMBL" id="CP018092">
    <property type="protein sequence ID" value="ATS17951.1"/>
    <property type="molecule type" value="Genomic_DNA"/>
</dbReference>
<dbReference type="InterPro" id="IPR010432">
    <property type="entry name" value="RDD"/>
</dbReference>
<evidence type="ECO:0000259" key="6">
    <source>
        <dbReference type="Pfam" id="PF06271"/>
    </source>
</evidence>
<dbReference type="OrthoDB" id="462690at2"/>
<dbReference type="AlphaFoldDB" id="A0A2D2Q0B5"/>
<dbReference type="Proteomes" id="UP000231057">
    <property type="component" value="Chromosome"/>
</dbReference>
<dbReference type="Pfam" id="PF06271">
    <property type="entry name" value="RDD"/>
    <property type="match status" value="1"/>
</dbReference>
<dbReference type="GO" id="GO:0016020">
    <property type="term" value="C:membrane"/>
    <property type="evidence" value="ECO:0007669"/>
    <property type="project" value="UniProtKB-SubCell"/>
</dbReference>
<comment type="subcellular location">
    <subcellularLocation>
        <location evidence="1">Membrane</location>
        <topology evidence="1">Multi-pass membrane protein</topology>
    </subcellularLocation>
</comment>
<sequence>MALSRQYPPPLPLAQPWRRAIATSIDFLVIWLTSVVGITAGAAIQWGQITVFAVVWWLLRVAMVNRNKGQSPGHWLMNVRLLDGRDRTPDLLSLSKRELVIGSCALLALVGVESYGFNFALIILLMPLAVDCSLAWIDEEHRTLHDRVGGTSVYRCRRGFYLDRKIIEIVTKLRKKCAIIRDRLTG</sequence>
<keyword evidence="3 5" id="KW-1133">Transmembrane helix</keyword>
<accession>A0A2D2Q0B5</accession>
<evidence type="ECO:0000256" key="5">
    <source>
        <dbReference type="SAM" id="Phobius"/>
    </source>
</evidence>
<feature type="transmembrane region" description="Helical" evidence="5">
    <location>
        <begin position="28"/>
        <end position="59"/>
    </location>
</feature>
<feature type="domain" description="RDD" evidence="6">
    <location>
        <begin position="13"/>
        <end position="149"/>
    </location>
</feature>
<evidence type="ECO:0000256" key="2">
    <source>
        <dbReference type="ARBA" id="ARBA00022692"/>
    </source>
</evidence>
<protein>
    <submittedName>
        <fullName evidence="7">RDD family protein</fullName>
    </submittedName>
</protein>
<keyword evidence="8" id="KW-1185">Reference proteome</keyword>
<proteinExistence type="predicted"/>
<evidence type="ECO:0000313" key="8">
    <source>
        <dbReference type="Proteomes" id="UP000231057"/>
    </source>
</evidence>
<keyword evidence="4 5" id="KW-0472">Membrane</keyword>
<feature type="transmembrane region" description="Helical" evidence="5">
    <location>
        <begin position="115"/>
        <end position="137"/>
    </location>
</feature>
<organism evidence="7 8">
    <name type="scientific">Parathermosynechococcus lividus PCC 6715</name>
    <dbReference type="NCBI Taxonomy" id="1917166"/>
    <lineage>
        <taxon>Bacteria</taxon>
        <taxon>Bacillati</taxon>
        <taxon>Cyanobacteriota</taxon>
        <taxon>Cyanophyceae</taxon>
        <taxon>Acaryochloridales</taxon>
        <taxon>Thermosynechococcaceae</taxon>
        <taxon>Parathermosynechococcus</taxon>
    </lineage>
</organism>
<evidence type="ECO:0000256" key="1">
    <source>
        <dbReference type="ARBA" id="ARBA00004141"/>
    </source>
</evidence>
<gene>
    <name evidence="7" type="ORF">BRW62_03425</name>
</gene>
<evidence type="ECO:0000256" key="4">
    <source>
        <dbReference type="ARBA" id="ARBA00023136"/>
    </source>
</evidence>
<keyword evidence="2 5" id="KW-0812">Transmembrane</keyword>
<evidence type="ECO:0000256" key="3">
    <source>
        <dbReference type="ARBA" id="ARBA00022989"/>
    </source>
</evidence>
<reference evidence="7 8" key="1">
    <citation type="submission" date="2016-11" db="EMBL/GenBank/DDBJ databases">
        <title>Complete genome sequence of thermophilic cyanobacteria strain Synechococcus sp. PCC6715.</title>
        <authorList>
            <person name="Tang J."/>
            <person name="Daroch M."/>
            <person name="Liang Y."/>
            <person name="Jiang D."/>
            <person name="Shah M."/>
        </authorList>
    </citation>
    <scope>NUCLEOTIDE SEQUENCE [LARGE SCALE GENOMIC DNA]</scope>
    <source>
        <strain evidence="7 8">PCC 6715</strain>
    </source>
</reference>
<dbReference type="KEGG" id="slw:BRW62_03425"/>
<reference evidence="8" key="2">
    <citation type="journal article" date="2022" name="Front. Microbiol.">
        <title>Comparative Genomic Analysis Revealed Distinct Molecular Components and Organization of CO2-Concentrating Mechanism in Thermophilic Cyanobacteria.</title>
        <authorList>
            <person name="Tang J."/>
            <person name="Zhou H."/>
            <person name="Yao D."/>
            <person name="Riaz S."/>
            <person name="You D."/>
            <person name="Klepacz-Smolka A."/>
            <person name="Daroch M."/>
        </authorList>
    </citation>
    <scope>NUCLEOTIDE SEQUENCE [LARGE SCALE GENOMIC DNA]</scope>
    <source>
        <strain evidence="8">PCC 6715</strain>
    </source>
</reference>
<dbReference type="RefSeq" id="WP_099798300.1">
    <property type="nucleotide sequence ID" value="NZ_CP018092.1"/>
</dbReference>
<name>A0A2D2Q0B5_PARLV</name>